<dbReference type="GeneID" id="19327724"/>
<dbReference type="AlphaFoldDB" id="R8BED0"/>
<accession>R8BED0</accession>
<evidence type="ECO:0000259" key="7">
    <source>
        <dbReference type="PROSITE" id="PS51212"/>
    </source>
</evidence>
<dbReference type="InterPro" id="IPR051836">
    <property type="entry name" value="Kremen_rcpt"/>
</dbReference>
<dbReference type="PANTHER" id="PTHR24269">
    <property type="entry name" value="KREMEN PROTEIN"/>
    <property type="match status" value="1"/>
</dbReference>
<reference evidence="9" key="1">
    <citation type="journal article" date="2013" name="Genome Announc.">
        <title>Draft genome sequence of the ascomycete Phaeoacremonium aleophilum strain UCR-PA7, a causal agent of the esca disease complex in grapevines.</title>
        <authorList>
            <person name="Blanco-Ulate B."/>
            <person name="Rolshausen P."/>
            <person name="Cantu D."/>
        </authorList>
    </citation>
    <scope>NUCLEOTIDE SEQUENCE [LARGE SCALE GENOMIC DNA]</scope>
    <source>
        <strain evidence="9">UCR-PA7</strain>
    </source>
</reference>
<keyword evidence="3" id="KW-0732">Signal</keyword>
<proteinExistence type="predicted"/>
<dbReference type="OrthoDB" id="5985073at2759"/>
<dbReference type="GO" id="GO:0005886">
    <property type="term" value="C:plasma membrane"/>
    <property type="evidence" value="ECO:0007669"/>
    <property type="project" value="TreeGrafter"/>
</dbReference>
<dbReference type="HOGENOM" id="CLU_1361271_0_0_1"/>
<dbReference type="PROSITE" id="PS51212">
    <property type="entry name" value="WSC"/>
    <property type="match status" value="1"/>
</dbReference>
<evidence type="ECO:0000313" key="8">
    <source>
        <dbReference type="EMBL" id="EON97661.1"/>
    </source>
</evidence>
<dbReference type="RefSeq" id="XP_007917733.1">
    <property type="nucleotide sequence ID" value="XM_007919542.1"/>
</dbReference>
<evidence type="ECO:0000256" key="4">
    <source>
        <dbReference type="ARBA" id="ARBA00022989"/>
    </source>
</evidence>
<keyword evidence="2" id="KW-0812">Transmembrane</keyword>
<evidence type="ECO:0000256" key="1">
    <source>
        <dbReference type="ARBA" id="ARBA00004167"/>
    </source>
</evidence>
<comment type="subcellular location">
    <subcellularLocation>
        <location evidence="1">Membrane</location>
        <topology evidence="1">Single-pass membrane protein</topology>
    </subcellularLocation>
</comment>
<evidence type="ECO:0000313" key="9">
    <source>
        <dbReference type="Proteomes" id="UP000014074"/>
    </source>
</evidence>
<dbReference type="PANTHER" id="PTHR24269:SF25">
    <property type="entry name" value="WSC DOMAIN-CONTAINING PROTEIN"/>
    <property type="match status" value="1"/>
</dbReference>
<feature type="domain" description="WSC" evidence="7">
    <location>
        <begin position="53"/>
        <end position="147"/>
    </location>
</feature>
<dbReference type="eggNOG" id="KOG4157">
    <property type="taxonomic scope" value="Eukaryota"/>
</dbReference>
<sequence length="201" mass="21376">MYATARLALRSIQPSRATVRLFWAVVLAVLCQIGLAVPFNGQIRAVTANAIGDYVYQGCYVEPSGSRALETVATNAQMTLEMCATICAASTKSKYFGVEYGKECWCGSALSAQATVANAESECSFKCPGNATEYCGAGNRLSLFKNANVITASGPAAKEVVGDYTYQGCYTDAGAKRALSKVYTDSAMTVEKCRFGNLVIQ</sequence>
<name>R8BED0_PHAM7</name>
<dbReference type="InterPro" id="IPR002889">
    <property type="entry name" value="WSC_carb-bd"/>
</dbReference>
<dbReference type="KEGG" id="tmn:UCRPA7_7007"/>
<gene>
    <name evidence="8" type="ORF">UCRPA7_7007</name>
</gene>
<keyword evidence="6" id="KW-0325">Glycoprotein</keyword>
<organism evidence="8 9">
    <name type="scientific">Phaeoacremonium minimum (strain UCR-PA7)</name>
    <name type="common">Esca disease fungus</name>
    <name type="synonym">Togninia minima</name>
    <dbReference type="NCBI Taxonomy" id="1286976"/>
    <lineage>
        <taxon>Eukaryota</taxon>
        <taxon>Fungi</taxon>
        <taxon>Dikarya</taxon>
        <taxon>Ascomycota</taxon>
        <taxon>Pezizomycotina</taxon>
        <taxon>Sordariomycetes</taxon>
        <taxon>Sordariomycetidae</taxon>
        <taxon>Togniniales</taxon>
        <taxon>Togniniaceae</taxon>
        <taxon>Phaeoacremonium</taxon>
    </lineage>
</organism>
<dbReference type="SMART" id="SM00321">
    <property type="entry name" value="WSC"/>
    <property type="match status" value="1"/>
</dbReference>
<protein>
    <submittedName>
        <fullName evidence="8">Putative wsc domain-containing protein</fullName>
    </submittedName>
</protein>
<evidence type="ECO:0000256" key="3">
    <source>
        <dbReference type="ARBA" id="ARBA00022729"/>
    </source>
</evidence>
<evidence type="ECO:0000256" key="2">
    <source>
        <dbReference type="ARBA" id="ARBA00022692"/>
    </source>
</evidence>
<keyword evidence="4" id="KW-1133">Transmembrane helix</keyword>
<keyword evidence="9" id="KW-1185">Reference proteome</keyword>
<dbReference type="Pfam" id="PF01822">
    <property type="entry name" value="WSC"/>
    <property type="match status" value="1"/>
</dbReference>
<evidence type="ECO:0000256" key="6">
    <source>
        <dbReference type="ARBA" id="ARBA00023180"/>
    </source>
</evidence>
<dbReference type="Proteomes" id="UP000014074">
    <property type="component" value="Unassembled WGS sequence"/>
</dbReference>
<keyword evidence="5" id="KW-0472">Membrane</keyword>
<dbReference type="EMBL" id="KB933264">
    <property type="protein sequence ID" value="EON97661.1"/>
    <property type="molecule type" value="Genomic_DNA"/>
</dbReference>
<evidence type="ECO:0000256" key="5">
    <source>
        <dbReference type="ARBA" id="ARBA00023136"/>
    </source>
</evidence>